<evidence type="ECO:0000256" key="4">
    <source>
        <dbReference type="ARBA" id="ARBA00023015"/>
    </source>
</evidence>
<feature type="domain" description="BSD" evidence="8">
    <location>
        <begin position="207"/>
        <end position="259"/>
    </location>
</feature>
<sequence>MMSLLERSASYRKRPGNLQVFDNRVNWEPLQPSESQTSVCLPLTDIKSQMVSAQGSKQALLKLTTNQKSPDSYVFEFIRDGKPDFVSRDEVKDAISRQLARLKTGKDSSGTTEQTGKESQVLKVSVSPEEAKRRLEVLRKRPELQKLHMSLVGGGLISDAQFWKGVWFRLNESEQRWLNNEQEQDSVKQKRGISSEILSEISPVEEKGKTVKYRLTQDIIHKIFLEEPAVHLAYQNYVPSKMSEQAFWTQYFQSRYIHQGRKSEEAEKNDIFTPFEAQIERNKNWNKETLKNVEKEINLLLDDNPYQNGYGINEHDMNDQTREDPSLPLLERLNRHSSLVVEASNTSSYNPSKEDLYSTLTEERSLQTQQQQQLFSSPYSFLPSVKPKSRQKVHNCQYLGERLRSASESLQIVEPSIKVSRSVLQELYENI</sequence>
<dbReference type="Gene3D" id="2.30.29.30">
    <property type="entry name" value="Pleckstrin-homology domain (PH domain)/Phosphotyrosine-binding domain (PTB)"/>
    <property type="match status" value="1"/>
</dbReference>
<comment type="similarity">
    <text evidence="2">Belongs to the TFB1 family.</text>
</comment>
<keyword evidence="4" id="KW-0805">Transcription regulation</keyword>
<dbReference type="InterPro" id="IPR027079">
    <property type="entry name" value="Tfb1/GTF2H1"/>
</dbReference>
<dbReference type="Pfam" id="PF03909">
    <property type="entry name" value="BSD"/>
    <property type="match status" value="1"/>
</dbReference>
<dbReference type="Gene3D" id="6.10.140.1200">
    <property type="match status" value="1"/>
</dbReference>
<dbReference type="SUPFAM" id="SSF140383">
    <property type="entry name" value="BSD domain-like"/>
    <property type="match status" value="2"/>
</dbReference>
<dbReference type="AlphaFoldDB" id="A0AAV9IHG5"/>
<keyword evidence="6" id="KW-0539">Nucleus</keyword>
<organism evidence="9 10">
    <name type="scientific">Galdieria yellowstonensis</name>
    <dbReference type="NCBI Taxonomy" id="3028027"/>
    <lineage>
        <taxon>Eukaryota</taxon>
        <taxon>Rhodophyta</taxon>
        <taxon>Bangiophyceae</taxon>
        <taxon>Galdieriales</taxon>
        <taxon>Galdieriaceae</taxon>
        <taxon>Galdieria</taxon>
    </lineage>
</organism>
<dbReference type="PANTHER" id="PTHR12856">
    <property type="entry name" value="TRANSCRIPTION INITIATION FACTOR IIH-RELATED"/>
    <property type="match status" value="1"/>
</dbReference>
<dbReference type="Proteomes" id="UP001300502">
    <property type="component" value="Unassembled WGS sequence"/>
</dbReference>
<keyword evidence="10" id="KW-1185">Reference proteome</keyword>
<dbReference type="InterPro" id="IPR013876">
    <property type="entry name" value="TFIIH_BTF_p62_N"/>
</dbReference>
<dbReference type="CDD" id="cd13229">
    <property type="entry name" value="PH_TFIIH"/>
    <property type="match status" value="1"/>
</dbReference>
<evidence type="ECO:0000256" key="2">
    <source>
        <dbReference type="ARBA" id="ARBA00009448"/>
    </source>
</evidence>
<proteinExistence type="inferred from homology"/>
<gene>
    <name evidence="9" type="ORF">GAYE_SCF28MG4720</name>
</gene>
<dbReference type="InterPro" id="IPR035925">
    <property type="entry name" value="BSD_dom_sf"/>
</dbReference>
<dbReference type="Pfam" id="PF08567">
    <property type="entry name" value="PH_TFIIH"/>
    <property type="match status" value="1"/>
</dbReference>
<dbReference type="Gene3D" id="1.10.3970.10">
    <property type="entry name" value="BSD domain"/>
    <property type="match status" value="1"/>
</dbReference>
<evidence type="ECO:0000313" key="10">
    <source>
        <dbReference type="Proteomes" id="UP001300502"/>
    </source>
</evidence>
<dbReference type="PROSITE" id="PS50858">
    <property type="entry name" value="BSD"/>
    <property type="match status" value="1"/>
</dbReference>
<dbReference type="GO" id="GO:0000439">
    <property type="term" value="C:transcription factor TFIIH core complex"/>
    <property type="evidence" value="ECO:0007669"/>
    <property type="project" value="InterPro"/>
</dbReference>
<keyword evidence="3" id="KW-0677">Repeat</keyword>
<keyword evidence="5" id="KW-0804">Transcription</keyword>
<dbReference type="SUPFAM" id="SSF50729">
    <property type="entry name" value="PH domain-like"/>
    <property type="match status" value="1"/>
</dbReference>
<comment type="subcellular location">
    <subcellularLocation>
        <location evidence="1">Nucleus</location>
    </subcellularLocation>
</comment>
<evidence type="ECO:0000256" key="1">
    <source>
        <dbReference type="ARBA" id="ARBA00004123"/>
    </source>
</evidence>
<reference evidence="9 10" key="1">
    <citation type="submission" date="2022-07" db="EMBL/GenBank/DDBJ databases">
        <title>Genome-wide signatures of adaptation to extreme environments.</title>
        <authorList>
            <person name="Cho C.H."/>
            <person name="Yoon H.S."/>
        </authorList>
    </citation>
    <scope>NUCLEOTIDE SEQUENCE [LARGE SCALE GENOMIC DNA]</scope>
    <source>
        <strain evidence="9 10">108.79 E11</strain>
    </source>
</reference>
<comment type="caution">
    <text evidence="9">The sequence shown here is derived from an EMBL/GenBank/DDBJ whole genome shotgun (WGS) entry which is preliminary data.</text>
</comment>
<dbReference type="EMBL" id="JANCYU010000044">
    <property type="protein sequence ID" value="KAK4526803.1"/>
    <property type="molecule type" value="Genomic_DNA"/>
</dbReference>
<feature type="region of interest" description="Disordered" evidence="7">
    <location>
        <begin position="103"/>
        <end position="122"/>
    </location>
</feature>
<evidence type="ECO:0000256" key="3">
    <source>
        <dbReference type="ARBA" id="ARBA00022737"/>
    </source>
</evidence>
<evidence type="ECO:0000256" key="7">
    <source>
        <dbReference type="SAM" id="MobiDB-lite"/>
    </source>
</evidence>
<feature type="compositionally biased region" description="Polar residues" evidence="7">
    <location>
        <begin position="107"/>
        <end position="118"/>
    </location>
</feature>
<dbReference type="GO" id="GO:0006351">
    <property type="term" value="P:DNA-templated transcription"/>
    <property type="evidence" value="ECO:0007669"/>
    <property type="project" value="InterPro"/>
</dbReference>
<evidence type="ECO:0000313" key="9">
    <source>
        <dbReference type="EMBL" id="KAK4526803.1"/>
    </source>
</evidence>
<evidence type="ECO:0000256" key="5">
    <source>
        <dbReference type="ARBA" id="ARBA00023163"/>
    </source>
</evidence>
<accession>A0AAV9IHG5</accession>
<evidence type="ECO:0000259" key="8">
    <source>
        <dbReference type="PROSITE" id="PS50858"/>
    </source>
</evidence>
<dbReference type="GO" id="GO:0006289">
    <property type="term" value="P:nucleotide-excision repair"/>
    <property type="evidence" value="ECO:0007669"/>
    <property type="project" value="InterPro"/>
</dbReference>
<name>A0AAV9IHG5_9RHOD</name>
<dbReference type="InterPro" id="IPR005607">
    <property type="entry name" value="BSD_dom"/>
</dbReference>
<dbReference type="InterPro" id="IPR011993">
    <property type="entry name" value="PH-like_dom_sf"/>
</dbReference>
<dbReference type="SMART" id="SM00751">
    <property type="entry name" value="BSD"/>
    <property type="match status" value="1"/>
</dbReference>
<evidence type="ECO:0000256" key="6">
    <source>
        <dbReference type="ARBA" id="ARBA00023242"/>
    </source>
</evidence>
<protein>
    <recommendedName>
        <fullName evidence="8">BSD domain-containing protein</fullName>
    </recommendedName>
</protein>